<name>A0ACA9KMI3_9GLOM</name>
<organism evidence="1 2">
    <name type="scientific">Acaulospora colombiana</name>
    <dbReference type="NCBI Taxonomy" id="27376"/>
    <lineage>
        <taxon>Eukaryota</taxon>
        <taxon>Fungi</taxon>
        <taxon>Fungi incertae sedis</taxon>
        <taxon>Mucoromycota</taxon>
        <taxon>Glomeromycotina</taxon>
        <taxon>Glomeromycetes</taxon>
        <taxon>Diversisporales</taxon>
        <taxon>Acaulosporaceae</taxon>
        <taxon>Acaulospora</taxon>
    </lineage>
</organism>
<keyword evidence="2" id="KW-1185">Reference proteome</keyword>
<dbReference type="EMBL" id="CAJVPT010002512">
    <property type="protein sequence ID" value="CAG8482410.1"/>
    <property type="molecule type" value="Genomic_DNA"/>
</dbReference>
<evidence type="ECO:0000313" key="1">
    <source>
        <dbReference type="EMBL" id="CAG8482410.1"/>
    </source>
</evidence>
<evidence type="ECO:0000313" key="2">
    <source>
        <dbReference type="Proteomes" id="UP000789525"/>
    </source>
</evidence>
<sequence length="63" mass="6785">MTEYSNSVLSGLHPISGALVISGFNGRSYNDHISLLKSLVFAVLKGIDYKIPSDVASIHGTHR</sequence>
<reference evidence="1" key="1">
    <citation type="submission" date="2021-06" db="EMBL/GenBank/DDBJ databases">
        <authorList>
            <person name="Kallberg Y."/>
            <person name="Tangrot J."/>
            <person name="Rosling A."/>
        </authorList>
    </citation>
    <scope>NUCLEOTIDE SEQUENCE</scope>
    <source>
        <strain evidence="1">CL356</strain>
    </source>
</reference>
<gene>
    <name evidence="1" type="ORF">ACOLOM_LOCUS2032</name>
</gene>
<proteinExistence type="predicted"/>
<dbReference type="Proteomes" id="UP000789525">
    <property type="component" value="Unassembled WGS sequence"/>
</dbReference>
<accession>A0ACA9KMI3</accession>
<comment type="caution">
    <text evidence="1">The sequence shown here is derived from an EMBL/GenBank/DDBJ whole genome shotgun (WGS) entry which is preliminary data.</text>
</comment>
<protein>
    <submittedName>
        <fullName evidence="1">1132_t:CDS:1</fullName>
    </submittedName>
</protein>